<feature type="region of interest" description="Disordered" evidence="1">
    <location>
        <begin position="103"/>
        <end position="227"/>
    </location>
</feature>
<evidence type="ECO:0000256" key="1">
    <source>
        <dbReference type="SAM" id="MobiDB-lite"/>
    </source>
</evidence>
<accession>Q87064</accession>
<reference evidence="2" key="1">
    <citation type="submission" date="1995-02" db="EMBL/GenBank/DDBJ databases">
        <title>A Pseudorabies virus late mRNA coterminates with the large latency transcript at the 3' end and overlaps the immediate-early gene at the 5' end.</title>
        <authorList>
            <person name="Cheung A.K."/>
        </authorList>
    </citation>
    <scope>NUCLEOTIDE SEQUENCE</scope>
    <source>
        <strain evidence="2">Indiana Funkhauser</strain>
    </source>
</reference>
<dbReference type="EMBL" id="U20963">
    <property type="protein sequence ID" value="AAA74247.1"/>
    <property type="molecule type" value="Genomic_DNA"/>
</dbReference>
<sequence length="250" mass="26417">MLGTRPTPVVLASQSDDFRGSFRVHVICMLAPRGHPRPMGPHGASFRVSARGPHVLWWSACVVVVRMCCVVVSVLCGGLCVVWWSLCCVVVSVLCGGLTASPCHSRDPETPVSPSPRPLRPPRPSRDPRGRPTRACALGARSEGAPSRSERRAEPPSDRGPATGPEPGSDAGAGEPDPNLEPGPARTRKEGAGQPRLGYFCRPPTPSSPPPSISLSRSPLPPHETRPRVKKIKVVLVAPSSGSCRPSAVP</sequence>
<feature type="non-terminal residue" evidence="2">
    <location>
        <position position="250"/>
    </location>
</feature>
<protein>
    <submittedName>
        <fullName evidence="2">ORF1</fullName>
    </submittedName>
</protein>
<feature type="compositionally biased region" description="Pro residues" evidence="1">
    <location>
        <begin position="111"/>
        <end position="122"/>
    </location>
</feature>
<proteinExistence type="predicted"/>
<feature type="compositionally biased region" description="Basic and acidic residues" evidence="1">
    <location>
        <begin position="148"/>
        <end position="157"/>
    </location>
</feature>
<feature type="compositionally biased region" description="Pro residues" evidence="1">
    <location>
        <begin position="203"/>
        <end position="212"/>
    </location>
</feature>
<evidence type="ECO:0000313" key="2">
    <source>
        <dbReference type="EMBL" id="AAA74247.1"/>
    </source>
</evidence>
<name>Q87064_SUHV</name>
<organism evidence="2">
    <name type="scientific">Suid herpesvirus 1</name>
    <name type="common">SuHV-1</name>
    <name type="synonym">Pseudorabies virus</name>
    <dbReference type="NCBI Taxonomy" id="10345"/>
    <lineage>
        <taxon>Viruses</taxon>
        <taxon>Duplodnaviria</taxon>
        <taxon>Heunggongvirae</taxon>
        <taxon>Peploviricota</taxon>
        <taxon>Herviviricetes</taxon>
        <taxon>Herpesvirales</taxon>
        <taxon>Orthoherpesviridae</taxon>
        <taxon>Alphaherpesvirinae</taxon>
        <taxon>Varicellovirus</taxon>
        <taxon>Varicellovirus suidalpha1</taxon>
    </lineage>
</organism>